<evidence type="ECO:0000313" key="3">
    <source>
        <dbReference type="Proteomes" id="UP000044602"/>
    </source>
</evidence>
<evidence type="ECO:0000313" key="2">
    <source>
        <dbReference type="EMBL" id="CRK40089.1"/>
    </source>
</evidence>
<sequence>IPHPKGHLGPGRYLPRIACGYHPHLRASLQHPGPSLPSGGRRADQALRELPAHDQHCLRQRDGRR</sequence>
<keyword evidence="3" id="KW-1185">Reference proteome</keyword>
<protein>
    <submittedName>
        <fullName evidence="2">Uncharacterized protein</fullName>
    </submittedName>
</protein>
<dbReference type="AlphaFoldDB" id="A0A0G4N150"/>
<dbReference type="Proteomes" id="UP000044602">
    <property type="component" value="Unassembled WGS sequence"/>
</dbReference>
<name>A0A0G4N150_VERLO</name>
<gene>
    <name evidence="2" type="ORF">BN1708_020680</name>
</gene>
<proteinExistence type="predicted"/>
<evidence type="ECO:0000256" key="1">
    <source>
        <dbReference type="SAM" id="MobiDB-lite"/>
    </source>
</evidence>
<feature type="non-terminal residue" evidence="2">
    <location>
        <position position="1"/>
    </location>
</feature>
<feature type="non-terminal residue" evidence="2">
    <location>
        <position position="65"/>
    </location>
</feature>
<reference evidence="2 3" key="1">
    <citation type="submission" date="2015-05" db="EMBL/GenBank/DDBJ databases">
        <authorList>
            <person name="Wang D.B."/>
            <person name="Wang M."/>
        </authorList>
    </citation>
    <scope>NUCLEOTIDE SEQUENCE [LARGE SCALE GENOMIC DNA]</scope>
    <source>
        <strain evidence="2">VL1</strain>
    </source>
</reference>
<organism evidence="2 3">
    <name type="scientific">Verticillium longisporum</name>
    <name type="common">Verticillium dahliae var. longisporum</name>
    <dbReference type="NCBI Taxonomy" id="100787"/>
    <lineage>
        <taxon>Eukaryota</taxon>
        <taxon>Fungi</taxon>
        <taxon>Dikarya</taxon>
        <taxon>Ascomycota</taxon>
        <taxon>Pezizomycotina</taxon>
        <taxon>Sordariomycetes</taxon>
        <taxon>Hypocreomycetidae</taxon>
        <taxon>Glomerellales</taxon>
        <taxon>Plectosphaerellaceae</taxon>
        <taxon>Verticillium</taxon>
    </lineage>
</organism>
<accession>A0A0G4N150</accession>
<feature type="compositionally biased region" description="Basic and acidic residues" evidence="1">
    <location>
        <begin position="41"/>
        <end position="65"/>
    </location>
</feature>
<feature type="region of interest" description="Disordered" evidence="1">
    <location>
        <begin position="26"/>
        <end position="65"/>
    </location>
</feature>
<dbReference type="EMBL" id="CVQH01026094">
    <property type="protein sequence ID" value="CRK40089.1"/>
    <property type="molecule type" value="Genomic_DNA"/>
</dbReference>